<dbReference type="InterPro" id="IPR052235">
    <property type="entry name" value="Nephronectin_domain"/>
</dbReference>
<keyword evidence="1" id="KW-0245">EGF-like domain</keyword>
<evidence type="ECO:0000256" key="1">
    <source>
        <dbReference type="ARBA" id="ARBA00022536"/>
    </source>
</evidence>
<dbReference type="KEGG" id="bfo:118423028"/>
<reference evidence="7" key="1">
    <citation type="journal article" date="2020" name="Nat. Ecol. Evol.">
        <title>Deeply conserved synteny resolves early events in vertebrate evolution.</title>
        <authorList>
            <person name="Simakov O."/>
            <person name="Marletaz F."/>
            <person name="Yue J.X."/>
            <person name="O'Connell B."/>
            <person name="Jenkins J."/>
            <person name="Brandt A."/>
            <person name="Calef R."/>
            <person name="Tung C.H."/>
            <person name="Huang T.K."/>
            <person name="Schmutz J."/>
            <person name="Satoh N."/>
            <person name="Yu J.K."/>
            <person name="Putnam N.H."/>
            <person name="Green R.E."/>
            <person name="Rokhsar D.S."/>
        </authorList>
    </citation>
    <scope>NUCLEOTIDE SEQUENCE [LARGE SCALE GENOMIC DNA]</scope>
    <source>
        <strain evidence="7">S238N-H82</strain>
    </source>
</reference>
<dbReference type="SMART" id="SM00179">
    <property type="entry name" value="EGF_CA"/>
    <property type="match status" value="1"/>
</dbReference>
<keyword evidence="3" id="KW-0677">Repeat</keyword>
<dbReference type="AlphaFoldDB" id="A0A9J7LT70"/>
<feature type="domain" description="EGF-like" evidence="5 6">
    <location>
        <begin position="61"/>
        <end position="72"/>
    </location>
</feature>
<evidence type="ECO:0000259" key="5">
    <source>
        <dbReference type="PROSITE" id="PS00022"/>
    </source>
</evidence>
<dbReference type="SMART" id="SM00181">
    <property type="entry name" value="EGF"/>
    <property type="match status" value="2"/>
</dbReference>
<keyword evidence="2" id="KW-0732">Signal</keyword>
<evidence type="ECO:0000313" key="7">
    <source>
        <dbReference type="Proteomes" id="UP000001554"/>
    </source>
</evidence>
<dbReference type="InterPro" id="IPR000742">
    <property type="entry name" value="EGF"/>
</dbReference>
<dbReference type="Pfam" id="PF07645">
    <property type="entry name" value="EGF_CA"/>
    <property type="match status" value="1"/>
</dbReference>
<dbReference type="PANTHER" id="PTHR24050:SF28">
    <property type="entry name" value="UROMODULIN-LIKE"/>
    <property type="match status" value="1"/>
</dbReference>
<dbReference type="Proteomes" id="UP000001554">
    <property type="component" value="Chromosome 9"/>
</dbReference>
<dbReference type="GO" id="GO:0005509">
    <property type="term" value="F:calcium ion binding"/>
    <property type="evidence" value="ECO:0007669"/>
    <property type="project" value="InterPro"/>
</dbReference>
<evidence type="ECO:0000256" key="2">
    <source>
        <dbReference type="ARBA" id="ARBA00022729"/>
    </source>
</evidence>
<dbReference type="PROSITE" id="PS00022">
    <property type="entry name" value="EGF_1"/>
    <property type="match status" value="1"/>
</dbReference>
<dbReference type="OMA" id="IDSTTHI"/>
<dbReference type="PROSITE" id="PS01186">
    <property type="entry name" value="EGF_2"/>
    <property type="match status" value="1"/>
</dbReference>
<evidence type="ECO:0000256" key="4">
    <source>
        <dbReference type="ARBA" id="ARBA00023157"/>
    </source>
</evidence>
<dbReference type="InterPro" id="IPR049883">
    <property type="entry name" value="NOTCH1_EGF-like"/>
</dbReference>
<dbReference type="RefSeq" id="XP_035686815.1">
    <property type="nucleotide sequence ID" value="XM_035830922.1"/>
</dbReference>
<dbReference type="SUPFAM" id="SSF57196">
    <property type="entry name" value="EGF/Laminin"/>
    <property type="match status" value="1"/>
</dbReference>
<dbReference type="Gene3D" id="2.10.25.10">
    <property type="entry name" value="Laminin"/>
    <property type="match status" value="2"/>
</dbReference>
<name>A0A9J7LT70_BRAFL</name>
<dbReference type="PROSITE" id="PS00010">
    <property type="entry name" value="ASX_HYDROXYL"/>
    <property type="match status" value="1"/>
</dbReference>
<evidence type="ECO:0000256" key="3">
    <source>
        <dbReference type="ARBA" id="ARBA00022737"/>
    </source>
</evidence>
<gene>
    <name evidence="8" type="primary">LOC118423028</name>
</gene>
<sequence length="126" mass="14283">MDPFAHAMRPDRTFRSFVTVYATEYFTDYECCVGWNRINDTCQADCHFPCHHGLCVETNVCECDDGWEGAQCEHEIPDIDECARGDSGCAQNCHNTHGSYFCTCDAWYSLAADEHNCTDINECVTN</sequence>
<dbReference type="InterPro" id="IPR000152">
    <property type="entry name" value="EGF-type_Asp/Asn_hydroxyl_site"/>
</dbReference>
<evidence type="ECO:0000259" key="6">
    <source>
        <dbReference type="PROSITE" id="PS01186"/>
    </source>
</evidence>
<proteinExistence type="predicted"/>
<dbReference type="PANTHER" id="PTHR24050">
    <property type="entry name" value="PA14 DOMAIN-CONTAINING PROTEIN"/>
    <property type="match status" value="1"/>
</dbReference>
<keyword evidence="4" id="KW-1015">Disulfide bond</keyword>
<dbReference type="InterPro" id="IPR001881">
    <property type="entry name" value="EGF-like_Ca-bd_dom"/>
</dbReference>
<evidence type="ECO:0000313" key="8">
    <source>
        <dbReference type="RefSeq" id="XP_035686815.1"/>
    </source>
</evidence>
<reference evidence="8" key="2">
    <citation type="submission" date="2025-08" db="UniProtKB">
        <authorList>
            <consortium name="RefSeq"/>
        </authorList>
    </citation>
    <scope>IDENTIFICATION</scope>
    <source>
        <strain evidence="8">S238N-H82</strain>
        <tissue evidence="8">Testes</tissue>
    </source>
</reference>
<dbReference type="FunFam" id="2.10.25.10:FF:000240">
    <property type="entry name" value="Vitamin K-dependent protein S"/>
    <property type="match status" value="1"/>
</dbReference>
<dbReference type="InterPro" id="IPR018097">
    <property type="entry name" value="EGF_Ca-bd_CS"/>
</dbReference>
<organism evidence="7 8">
    <name type="scientific">Branchiostoma floridae</name>
    <name type="common">Florida lancelet</name>
    <name type="synonym">Amphioxus</name>
    <dbReference type="NCBI Taxonomy" id="7739"/>
    <lineage>
        <taxon>Eukaryota</taxon>
        <taxon>Metazoa</taxon>
        <taxon>Chordata</taxon>
        <taxon>Cephalochordata</taxon>
        <taxon>Leptocardii</taxon>
        <taxon>Amphioxiformes</taxon>
        <taxon>Branchiostomatidae</taxon>
        <taxon>Branchiostoma</taxon>
    </lineage>
</organism>
<dbReference type="GeneID" id="118423028"/>
<protein>
    <submittedName>
        <fullName evidence="8">Epidermal growth factor-like protein 7</fullName>
    </submittedName>
</protein>
<dbReference type="PROSITE" id="PS01187">
    <property type="entry name" value="EGF_CA"/>
    <property type="match status" value="1"/>
</dbReference>
<dbReference type="OrthoDB" id="409374at2759"/>
<accession>A0A9J7LT70</accession>
<keyword evidence="7" id="KW-1185">Reference proteome</keyword>